<reference evidence="1 2" key="1">
    <citation type="journal article" date="2019" name="Appl. Microbiol. Biotechnol.">
        <title>Genome sequence of Isaria javanica and comparative genome analysis insights into family S53 peptidase evolution in fungal entomopathogens.</title>
        <authorList>
            <person name="Lin R."/>
            <person name="Zhang X."/>
            <person name="Xin B."/>
            <person name="Zou M."/>
            <person name="Gao Y."/>
            <person name="Qin F."/>
            <person name="Hu Q."/>
            <person name="Xie B."/>
            <person name="Cheng X."/>
        </authorList>
    </citation>
    <scope>NUCLEOTIDE SEQUENCE [LARGE SCALE GENOMIC DNA]</scope>
    <source>
        <strain evidence="1 2">IJ1G</strain>
    </source>
</reference>
<keyword evidence="2" id="KW-1185">Reference proteome</keyword>
<protein>
    <submittedName>
        <fullName evidence="1">Uncharacterized protein</fullName>
    </submittedName>
</protein>
<proteinExistence type="predicted"/>
<dbReference type="Proteomes" id="UP000315783">
    <property type="component" value="Unassembled WGS sequence"/>
</dbReference>
<accession>A0A545V5M9</accession>
<dbReference type="AlphaFoldDB" id="A0A545V5M9"/>
<organism evidence="1 2">
    <name type="scientific">Cordyceps javanica</name>
    <dbReference type="NCBI Taxonomy" id="43265"/>
    <lineage>
        <taxon>Eukaryota</taxon>
        <taxon>Fungi</taxon>
        <taxon>Dikarya</taxon>
        <taxon>Ascomycota</taxon>
        <taxon>Pezizomycotina</taxon>
        <taxon>Sordariomycetes</taxon>
        <taxon>Hypocreomycetidae</taxon>
        <taxon>Hypocreales</taxon>
        <taxon>Cordycipitaceae</taxon>
        <taxon>Cordyceps</taxon>
    </lineage>
</organism>
<dbReference type="EMBL" id="SPUK01000005">
    <property type="protein sequence ID" value="TQV96988.1"/>
    <property type="molecule type" value="Genomic_DNA"/>
</dbReference>
<name>A0A545V5M9_9HYPO</name>
<comment type="caution">
    <text evidence="1">The sequence shown here is derived from an EMBL/GenBank/DDBJ whole genome shotgun (WGS) entry which is preliminary data.</text>
</comment>
<evidence type="ECO:0000313" key="1">
    <source>
        <dbReference type="EMBL" id="TQV96988.1"/>
    </source>
</evidence>
<sequence length="112" mass="12947">MPRFPPCIVCYKSQQRLAQNFYLCRQARNTPVALIRRISGVFATPSFKSVGFSFLYFVKHKCHNLVLVGAAKGERRSHALRFSERSQVTRPSVVPKISKYSIRSTQLRPRLY</sequence>
<gene>
    <name evidence="1" type="ORF">IF1G_04228</name>
</gene>
<evidence type="ECO:0000313" key="2">
    <source>
        <dbReference type="Proteomes" id="UP000315783"/>
    </source>
</evidence>